<feature type="compositionally biased region" description="Pro residues" evidence="1">
    <location>
        <begin position="7"/>
        <end position="16"/>
    </location>
</feature>
<reference evidence="2 3" key="1">
    <citation type="journal article" date="2015" name="BMC Genomics">
        <title>Insights from the genome of Ophiocordyceps polyrhachis-furcata to pathogenicity and host specificity in insect fungi.</title>
        <authorList>
            <person name="Wichadakul D."/>
            <person name="Kobmoo N."/>
            <person name="Ingsriswang S."/>
            <person name="Tangphatsornruang S."/>
            <person name="Chantasingh D."/>
            <person name="Luangsa-ard J.J."/>
            <person name="Eurwilaichitr L."/>
        </authorList>
    </citation>
    <scope>NUCLEOTIDE SEQUENCE [LARGE SCALE GENOMIC DNA]</scope>
    <source>
        <strain evidence="2 3">BCC 54312</strain>
    </source>
</reference>
<gene>
    <name evidence="2" type="ORF">L249_5300</name>
</gene>
<sequence>MFTQPLSSPPPGPPPAAATTTTTAATPVSSAARSSRLRGFSYLRNYTHNHLLSRDVI</sequence>
<evidence type="ECO:0000313" key="3">
    <source>
        <dbReference type="Proteomes" id="UP000253664"/>
    </source>
</evidence>
<feature type="region of interest" description="Disordered" evidence="1">
    <location>
        <begin position="1"/>
        <end position="31"/>
    </location>
</feature>
<evidence type="ECO:0000256" key="1">
    <source>
        <dbReference type="SAM" id="MobiDB-lite"/>
    </source>
</evidence>
<dbReference type="Proteomes" id="UP000253664">
    <property type="component" value="Unassembled WGS sequence"/>
</dbReference>
<feature type="compositionally biased region" description="Low complexity" evidence="1">
    <location>
        <begin position="17"/>
        <end position="31"/>
    </location>
</feature>
<evidence type="ECO:0000313" key="2">
    <source>
        <dbReference type="EMBL" id="RCI10722.1"/>
    </source>
</evidence>
<dbReference type="STRING" id="1330021.A0A367L912"/>
<proteinExistence type="predicted"/>
<protein>
    <submittedName>
        <fullName evidence="2">Uncharacterized protein</fullName>
    </submittedName>
</protein>
<dbReference type="AlphaFoldDB" id="A0A367L912"/>
<organism evidence="2 3">
    <name type="scientific">Ophiocordyceps polyrhachis-furcata BCC 54312</name>
    <dbReference type="NCBI Taxonomy" id="1330021"/>
    <lineage>
        <taxon>Eukaryota</taxon>
        <taxon>Fungi</taxon>
        <taxon>Dikarya</taxon>
        <taxon>Ascomycota</taxon>
        <taxon>Pezizomycotina</taxon>
        <taxon>Sordariomycetes</taxon>
        <taxon>Hypocreomycetidae</taxon>
        <taxon>Hypocreales</taxon>
        <taxon>Ophiocordycipitaceae</taxon>
        <taxon>Ophiocordyceps</taxon>
    </lineage>
</organism>
<keyword evidence="3" id="KW-1185">Reference proteome</keyword>
<comment type="caution">
    <text evidence="2">The sequence shown here is derived from an EMBL/GenBank/DDBJ whole genome shotgun (WGS) entry which is preliminary data.</text>
</comment>
<name>A0A367L912_9HYPO</name>
<dbReference type="EMBL" id="LKCN02000011">
    <property type="protein sequence ID" value="RCI10722.1"/>
    <property type="molecule type" value="Genomic_DNA"/>
</dbReference>
<accession>A0A367L912</accession>